<dbReference type="PROSITE" id="PS50893">
    <property type="entry name" value="ABC_TRANSPORTER_2"/>
    <property type="match status" value="1"/>
</dbReference>
<dbReference type="GO" id="GO:0005524">
    <property type="term" value="F:ATP binding"/>
    <property type="evidence" value="ECO:0007669"/>
    <property type="project" value="UniProtKB-KW"/>
</dbReference>
<evidence type="ECO:0000313" key="8">
    <source>
        <dbReference type="EMBL" id="TFZ83396.1"/>
    </source>
</evidence>
<keyword evidence="2" id="KW-0547">Nucleotide-binding</keyword>
<dbReference type="InterPro" id="IPR005895">
    <property type="entry name" value="ABC_transptr_haem_export_CcmA"/>
</dbReference>
<evidence type="ECO:0000256" key="4">
    <source>
        <dbReference type="ARBA" id="ARBA00022840"/>
    </source>
</evidence>
<dbReference type="PANTHER" id="PTHR43499:SF1">
    <property type="entry name" value="ABC TRANSPORTER I FAMILY MEMBER 1"/>
    <property type="match status" value="1"/>
</dbReference>
<dbReference type="NCBIfam" id="TIGR01189">
    <property type="entry name" value="ccmA"/>
    <property type="match status" value="1"/>
</dbReference>
<dbReference type="GO" id="GO:0017004">
    <property type="term" value="P:cytochrome complex assembly"/>
    <property type="evidence" value="ECO:0007669"/>
    <property type="project" value="UniProtKB-KW"/>
</dbReference>
<dbReference type="EMBL" id="SRIO01000004">
    <property type="protein sequence ID" value="TFZ83396.1"/>
    <property type="molecule type" value="Genomic_DNA"/>
</dbReference>
<dbReference type="OrthoDB" id="9800654at2"/>
<keyword evidence="3" id="KW-0201">Cytochrome c-type biogenesis</keyword>
<dbReference type="Gene3D" id="3.40.50.300">
    <property type="entry name" value="P-loop containing nucleotide triphosphate hydrolases"/>
    <property type="match status" value="1"/>
</dbReference>
<evidence type="ECO:0000256" key="3">
    <source>
        <dbReference type="ARBA" id="ARBA00022748"/>
    </source>
</evidence>
<comment type="caution">
    <text evidence="8">The sequence shown here is derived from an EMBL/GenBank/DDBJ whole genome shotgun (WGS) entry which is preliminary data.</text>
</comment>
<dbReference type="InterPro" id="IPR003439">
    <property type="entry name" value="ABC_transporter-like_ATP-bd"/>
</dbReference>
<dbReference type="SUPFAM" id="SSF52540">
    <property type="entry name" value="P-loop containing nucleoside triphosphate hydrolases"/>
    <property type="match status" value="1"/>
</dbReference>
<dbReference type="InterPro" id="IPR017871">
    <property type="entry name" value="ABC_transporter-like_CS"/>
</dbReference>
<keyword evidence="9" id="KW-1185">Reference proteome</keyword>
<gene>
    <name evidence="8" type="primary">ccmA</name>
    <name evidence="8" type="ORF">E4680_04065</name>
</gene>
<organism evidence="8 9">
    <name type="scientific">Candidatus Macondimonas diazotrophica</name>
    <dbReference type="NCBI Taxonomy" id="2305248"/>
    <lineage>
        <taxon>Bacteria</taxon>
        <taxon>Pseudomonadati</taxon>
        <taxon>Pseudomonadota</taxon>
        <taxon>Gammaproteobacteria</taxon>
        <taxon>Chromatiales</taxon>
        <taxon>Ectothiorhodospiraceae</taxon>
        <taxon>Candidatus Macondimonas</taxon>
    </lineage>
</organism>
<accession>A0A4Z0FAD6</accession>
<dbReference type="GO" id="GO:0022857">
    <property type="term" value="F:transmembrane transporter activity"/>
    <property type="evidence" value="ECO:0007669"/>
    <property type="project" value="InterPro"/>
</dbReference>
<reference evidence="8 9" key="1">
    <citation type="journal article" date="2019" name="ISME J.">
        <title>Candidatus Macondimonas diazotrophica, a novel gammaproteobacterial genus dominating crude-oil-contaminated coastal sediments.</title>
        <authorList>
            <person name="Karthikeyan S."/>
            <person name="Konstantinidis K."/>
        </authorList>
    </citation>
    <scope>NUCLEOTIDE SEQUENCE [LARGE SCALE GENOMIC DNA]</scope>
    <source>
        <strain evidence="8 9">KTK01</strain>
    </source>
</reference>
<feature type="domain" description="ABC transporter" evidence="7">
    <location>
        <begin position="2"/>
        <end position="205"/>
    </location>
</feature>
<evidence type="ECO:0000256" key="5">
    <source>
        <dbReference type="ARBA" id="ARBA00022967"/>
    </source>
</evidence>
<dbReference type="InterPro" id="IPR003593">
    <property type="entry name" value="AAA+_ATPase"/>
</dbReference>
<evidence type="ECO:0000313" key="9">
    <source>
        <dbReference type="Proteomes" id="UP000297890"/>
    </source>
</evidence>
<dbReference type="PANTHER" id="PTHR43499">
    <property type="entry name" value="ABC TRANSPORTER I FAMILY MEMBER 1"/>
    <property type="match status" value="1"/>
</dbReference>
<evidence type="ECO:0000256" key="2">
    <source>
        <dbReference type="ARBA" id="ARBA00022741"/>
    </source>
</evidence>
<evidence type="ECO:0000256" key="6">
    <source>
        <dbReference type="ARBA" id="ARBA00023136"/>
    </source>
</evidence>
<dbReference type="GO" id="GO:0016887">
    <property type="term" value="F:ATP hydrolysis activity"/>
    <property type="evidence" value="ECO:0007669"/>
    <property type="project" value="InterPro"/>
</dbReference>
<dbReference type="NCBIfam" id="NF010061">
    <property type="entry name" value="PRK13538.1"/>
    <property type="match status" value="1"/>
</dbReference>
<dbReference type="PROSITE" id="PS00211">
    <property type="entry name" value="ABC_TRANSPORTER_1"/>
    <property type="match status" value="1"/>
</dbReference>
<dbReference type="Pfam" id="PF00005">
    <property type="entry name" value="ABC_tran"/>
    <property type="match status" value="1"/>
</dbReference>
<sequence length="207" mass="21941">MLAAVDLCCVRSDRLLFQGLGFALRPGTLIKVAGPNGAGKTSLLRILAGLAQPEDGEVQWQGQPIAHHAAEYAADRRYLGHHNGHSLALTARENLRVAAALQGVEQSAAERDAILETVGLAHVLDAPVARLSSGQRRRLALARLLLGRAGVWILDEPLNALDRAGQTLVNGMLAEHLSRQGVAVVSTHHPLALPSPARQQTLTLAAS</sequence>
<dbReference type="AlphaFoldDB" id="A0A4Z0FAD6"/>
<evidence type="ECO:0000259" key="7">
    <source>
        <dbReference type="PROSITE" id="PS50893"/>
    </source>
</evidence>
<keyword evidence="6" id="KW-0472">Membrane</keyword>
<dbReference type="SMART" id="SM00382">
    <property type="entry name" value="AAA"/>
    <property type="match status" value="1"/>
</dbReference>
<dbReference type="InterPro" id="IPR027417">
    <property type="entry name" value="P-loop_NTPase"/>
</dbReference>
<protein>
    <submittedName>
        <fullName evidence="8">Cytochrome c biogenesis heme-transporting ATPase CcmA</fullName>
    </submittedName>
</protein>
<proteinExistence type="predicted"/>
<name>A0A4Z0FAD6_9GAMM</name>
<keyword evidence="4" id="KW-0067">ATP-binding</keyword>
<dbReference type="Proteomes" id="UP000297890">
    <property type="component" value="Unassembled WGS sequence"/>
</dbReference>
<keyword evidence="1" id="KW-0813">Transport</keyword>
<evidence type="ECO:0000256" key="1">
    <source>
        <dbReference type="ARBA" id="ARBA00022448"/>
    </source>
</evidence>
<keyword evidence="5" id="KW-1278">Translocase</keyword>